<feature type="domain" description="Methylmalonyl-CoA mutase alpha/beta chain catalytic" evidence="6">
    <location>
        <begin position="122"/>
        <end position="473"/>
    </location>
</feature>
<dbReference type="Proteomes" id="UP001237207">
    <property type="component" value="Unassembled WGS sequence"/>
</dbReference>
<dbReference type="Pfam" id="PF01642">
    <property type="entry name" value="MM_CoA_mutase"/>
    <property type="match status" value="1"/>
</dbReference>
<dbReference type="GO" id="GO:0031419">
    <property type="term" value="F:cobalamin binding"/>
    <property type="evidence" value="ECO:0007669"/>
    <property type="project" value="UniProtKB-KW"/>
</dbReference>
<dbReference type="SUPFAM" id="SSF51703">
    <property type="entry name" value="Cobalamin (vitamin B12)-dependent enzymes"/>
    <property type="match status" value="1"/>
</dbReference>
<evidence type="ECO:0000259" key="6">
    <source>
        <dbReference type="Pfam" id="PF01642"/>
    </source>
</evidence>
<keyword evidence="5" id="KW-0170">Cobalt</keyword>
<sequence>MKIEEMKEQSFPKISVQEWQEKAEASLKGKPLAKLKTETYEKITLKPLYIPSDLEKEEIDQFPGEQSFTRGFSKGGYIEKPFKIAQPLKGKDQQTLTGKLENALQSGQDTISFSVNDVSGWTYDEVKQFFQQFSQKGFPFYLLTEGYSVPFATFLTKWSNEEPSVQLEGVIGEDLLSQGVAKGVIPSEEEMSKFAEMTSALKERFASLKTIVINTAPYHNAGATVVQELAIALSEAVYYIELLQANGWSVAEITEKMVFHFPIGSQFFIELAKLRAFRKIWTTICRGYGLDGDSIKVTIGAETSKFTLSKLDRHVNILRTGSEAFAAVVGGIEYLQVAPFDEPFGQNSQLAERVAKNIPLLLKSESHLDKVIDPAGGSYFVESLTAELGRESWKLFLQLDEQGGIIASLKTGWIQEQITEVMEKRVADLAVRKQSMIGTNIYSDLQEEIPSVVSETAPEIKQQESIKEMAGFTSTETIQPLNGKRLAEPFEQLRERAKKLLDHGEKVQAGLICLGKLKEFKPRADFVTGVLASGGILAVKSDECMTIEDAVQFMKETKLPYYCICGTDQAYEEFVSDILCEVKTKDIPLQIDIAGLMEDEMMQEWKNRGLNGAIYLRQNLLEKLSSLLTIWEGGQSK</sequence>
<dbReference type="InterPro" id="IPR016176">
    <property type="entry name" value="Cbl-dep_enz_cat"/>
</dbReference>
<dbReference type="PANTHER" id="PTHR48101">
    <property type="entry name" value="METHYLMALONYL-COA MUTASE, MITOCHONDRIAL-RELATED"/>
    <property type="match status" value="1"/>
</dbReference>
<dbReference type="AlphaFoldDB" id="A0AAJ1SVV7"/>
<organism evidence="7 8">
    <name type="scientific">Oikeobacillus pervagus</name>
    <dbReference type="NCBI Taxonomy" id="1325931"/>
    <lineage>
        <taxon>Bacteria</taxon>
        <taxon>Bacillati</taxon>
        <taxon>Bacillota</taxon>
        <taxon>Bacilli</taxon>
        <taxon>Bacillales</taxon>
        <taxon>Bacillaceae</taxon>
        <taxon>Oikeobacillus</taxon>
    </lineage>
</organism>
<comment type="cofactor">
    <cofactor evidence="1">
        <name>adenosylcob(III)alamin</name>
        <dbReference type="ChEBI" id="CHEBI:18408"/>
    </cofactor>
</comment>
<evidence type="ECO:0000256" key="1">
    <source>
        <dbReference type="ARBA" id="ARBA00001922"/>
    </source>
</evidence>
<keyword evidence="4 7" id="KW-0413">Isomerase</keyword>
<evidence type="ECO:0000256" key="5">
    <source>
        <dbReference type="ARBA" id="ARBA00023285"/>
    </source>
</evidence>
<evidence type="ECO:0000256" key="3">
    <source>
        <dbReference type="ARBA" id="ARBA00022628"/>
    </source>
</evidence>
<dbReference type="InterPro" id="IPR006099">
    <property type="entry name" value="MeMalonylCoA_mutase_a/b_cat"/>
</dbReference>
<evidence type="ECO:0000256" key="2">
    <source>
        <dbReference type="ARBA" id="ARBA00008465"/>
    </source>
</evidence>
<evidence type="ECO:0000313" key="8">
    <source>
        <dbReference type="Proteomes" id="UP001237207"/>
    </source>
</evidence>
<gene>
    <name evidence="7" type="ORF">J2S13_000197</name>
</gene>
<dbReference type="GO" id="GO:0004494">
    <property type="term" value="F:methylmalonyl-CoA mutase activity"/>
    <property type="evidence" value="ECO:0007669"/>
    <property type="project" value="UniProtKB-EC"/>
</dbReference>
<dbReference type="SUPFAM" id="SSF52242">
    <property type="entry name" value="Cobalamin (vitamin B12)-binding domain"/>
    <property type="match status" value="1"/>
</dbReference>
<dbReference type="EMBL" id="JAUSUC010000002">
    <property type="protein sequence ID" value="MDQ0213803.1"/>
    <property type="molecule type" value="Genomic_DNA"/>
</dbReference>
<dbReference type="PANTHER" id="PTHR48101:SF1">
    <property type="entry name" value="METHYLMALONYL-COA MUTASE, LARGE SUBUNIT"/>
    <property type="match status" value="1"/>
</dbReference>
<dbReference type="EC" id="5.4.99.2" evidence="7"/>
<evidence type="ECO:0000313" key="7">
    <source>
        <dbReference type="EMBL" id="MDQ0213803.1"/>
    </source>
</evidence>
<dbReference type="Gene3D" id="3.20.20.240">
    <property type="entry name" value="Methylmalonyl-CoA mutase"/>
    <property type="match status" value="1"/>
</dbReference>
<dbReference type="Gene3D" id="3.40.50.280">
    <property type="entry name" value="Cobalamin-binding domain"/>
    <property type="match status" value="1"/>
</dbReference>
<protein>
    <submittedName>
        <fullName evidence="7">Methylmalonyl-CoA mutase</fullName>
        <ecNumber evidence="7">5.4.99.2</ecNumber>
    </submittedName>
</protein>
<comment type="similarity">
    <text evidence="2">Belongs to the methylmalonyl-CoA mutase family.</text>
</comment>
<dbReference type="RefSeq" id="WP_307255802.1">
    <property type="nucleotide sequence ID" value="NZ_JAUSUC010000002.1"/>
</dbReference>
<accession>A0AAJ1SVV7</accession>
<reference evidence="7" key="1">
    <citation type="submission" date="2023-07" db="EMBL/GenBank/DDBJ databases">
        <title>Genomic Encyclopedia of Type Strains, Phase IV (KMG-IV): sequencing the most valuable type-strain genomes for metagenomic binning, comparative biology and taxonomic classification.</title>
        <authorList>
            <person name="Goeker M."/>
        </authorList>
    </citation>
    <scope>NUCLEOTIDE SEQUENCE</scope>
    <source>
        <strain evidence="7">DSM 23947</strain>
    </source>
</reference>
<name>A0AAJ1SVV7_9BACI</name>
<keyword evidence="3" id="KW-0846">Cobalamin</keyword>
<comment type="caution">
    <text evidence="7">The sequence shown here is derived from an EMBL/GenBank/DDBJ whole genome shotgun (WGS) entry which is preliminary data.</text>
</comment>
<proteinExistence type="inferred from homology"/>
<dbReference type="GO" id="GO:0046872">
    <property type="term" value="F:metal ion binding"/>
    <property type="evidence" value="ECO:0007669"/>
    <property type="project" value="InterPro"/>
</dbReference>
<evidence type="ECO:0000256" key="4">
    <source>
        <dbReference type="ARBA" id="ARBA00023235"/>
    </source>
</evidence>
<keyword evidence="8" id="KW-1185">Reference proteome</keyword>
<dbReference type="InterPro" id="IPR036724">
    <property type="entry name" value="Cobalamin-bd_sf"/>
</dbReference>